<sequence>MDAIIKDYDKLAKKQLKLAEIDALIRLLNDAKTVTLDTSAITHLSNTVKQSTQQISDNQKEFHAALTKYGKAIDKKFKQDLTIASNPEAFAGKDVYLDKTVALHFIRQG</sequence>
<gene>
    <name evidence="1" type="ORF">BC938DRAFT_478259</name>
</gene>
<name>A0A433P633_9FUNG</name>
<evidence type="ECO:0000313" key="1">
    <source>
        <dbReference type="EMBL" id="RUS12952.1"/>
    </source>
</evidence>
<dbReference type="AlphaFoldDB" id="A0A433P633"/>
<feature type="non-terminal residue" evidence="1">
    <location>
        <position position="109"/>
    </location>
</feature>
<dbReference type="EMBL" id="RBNJ01031744">
    <property type="protein sequence ID" value="RUS12952.1"/>
    <property type="molecule type" value="Genomic_DNA"/>
</dbReference>
<keyword evidence="2" id="KW-1185">Reference proteome</keyword>
<comment type="caution">
    <text evidence="1">The sequence shown here is derived from an EMBL/GenBank/DDBJ whole genome shotgun (WGS) entry which is preliminary data.</text>
</comment>
<proteinExistence type="predicted"/>
<evidence type="ECO:0000313" key="2">
    <source>
        <dbReference type="Proteomes" id="UP000274822"/>
    </source>
</evidence>
<reference evidence="1 2" key="1">
    <citation type="journal article" date="2018" name="New Phytol.">
        <title>Phylogenomics of Endogonaceae and evolution of mycorrhizas within Mucoromycota.</title>
        <authorList>
            <person name="Chang Y."/>
            <person name="Desiro A."/>
            <person name="Na H."/>
            <person name="Sandor L."/>
            <person name="Lipzen A."/>
            <person name="Clum A."/>
            <person name="Barry K."/>
            <person name="Grigoriev I.V."/>
            <person name="Martin F.M."/>
            <person name="Stajich J.E."/>
            <person name="Smith M.E."/>
            <person name="Bonito G."/>
            <person name="Spatafora J.W."/>
        </authorList>
    </citation>
    <scope>NUCLEOTIDE SEQUENCE [LARGE SCALE GENOMIC DNA]</scope>
    <source>
        <strain evidence="1 2">AD002</strain>
    </source>
</reference>
<organism evidence="1 2">
    <name type="scientific">Jimgerdemannia flammicorona</name>
    <dbReference type="NCBI Taxonomy" id="994334"/>
    <lineage>
        <taxon>Eukaryota</taxon>
        <taxon>Fungi</taxon>
        <taxon>Fungi incertae sedis</taxon>
        <taxon>Mucoromycota</taxon>
        <taxon>Mucoromycotina</taxon>
        <taxon>Endogonomycetes</taxon>
        <taxon>Endogonales</taxon>
        <taxon>Endogonaceae</taxon>
        <taxon>Jimgerdemannia</taxon>
    </lineage>
</organism>
<protein>
    <submittedName>
        <fullName evidence="1">Uncharacterized protein</fullName>
    </submittedName>
</protein>
<dbReference type="Proteomes" id="UP000274822">
    <property type="component" value="Unassembled WGS sequence"/>
</dbReference>
<accession>A0A433P633</accession>